<feature type="compositionally biased region" description="Basic and acidic residues" evidence="4">
    <location>
        <begin position="75"/>
        <end position="94"/>
    </location>
</feature>
<gene>
    <name evidence="6" type="primary">TIFY5A</name>
    <name evidence="6" type="ORF">AXF42_Ash018323</name>
</gene>
<dbReference type="GO" id="GO:2000022">
    <property type="term" value="P:regulation of jasmonic acid mediated signaling pathway"/>
    <property type="evidence" value="ECO:0007669"/>
    <property type="project" value="TreeGrafter"/>
</dbReference>
<reference evidence="6 7" key="1">
    <citation type="journal article" date="2017" name="Nature">
        <title>The Apostasia genome and the evolution of orchids.</title>
        <authorList>
            <person name="Zhang G.Q."/>
            <person name="Liu K.W."/>
            <person name="Li Z."/>
            <person name="Lohaus R."/>
            <person name="Hsiao Y.Y."/>
            <person name="Niu S.C."/>
            <person name="Wang J.Y."/>
            <person name="Lin Y.C."/>
            <person name="Xu Q."/>
            <person name="Chen L.J."/>
            <person name="Yoshida K."/>
            <person name="Fujiwara S."/>
            <person name="Wang Z.W."/>
            <person name="Zhang Y.Q."/>
            <person name="Mitsuda N."/>
            <person name="Wang M."/>
            <person name="Liu G.H."/>
            <person name="Pecoraro L."/>
            <person name="Huang H.X."/>
            <person name="Xiao X.J."/>
            <person name="Lin M."/>
            <person name="Wu X.Y."/>
            <person name="Wu W.L."/>
            <person name="Chen Y.Y."/>
            <person name="Chang S.B."/>
            <person name="Sakamoto S."/>
            <person name="Ohme-Takagi M."/>
            <person name="Yagi M."/>
            <person name="Zeng S.J."/>
            <person name="Shen C.Y."/>
            <person name="Yeh C.M."/>
            <person name="Luo Y.B."/>
            <person name="Tsai W.C."/>
            <person name="Van de Peer Y."/>
            <person name="Liu Z.J."/>
        </authorList>
    </citation>
    <scope>NUCLEOTIDE SEQUENCE [LARGE SCALE GENOMIC DNA]</scope>
    <source>
        <strain evidence="7">cv. Shenzhen</strain>
        <tissue evidence="6">Stem</tissue>
    </source>
</reference>
<dbReference type="InterPro" id="IPR040390">
    <property type="entry name" value="TIFY/JAZ"/>
</dbReference>
<evidence type="ECO:0000259" key="5">
    <source>
        <dbReference type="Pfam" id="PF06200"/>
    </source>
</evidence>
<feature type="region of interest" description="Disordered" evidence="4">
    <location>
        <begin position="75"/>
        <end position="106"/>
    </location>
</feature>
<dbReference type="PANTHER" id="PTHR33077">
    <property type="entry name" value="PROTEIN TIFY 4A-RELATED-RELATED"/>
    <property type="match status" value="1"/>
</dbReference>
<name>A0A2H9ZR56_9ASPA</name>
<dbReference type="GO" id="GO:0031347">
    <property type="term" value="P:regulation of defense response"/>
    <property type="evidence" value="ECO:0007669"/>
    <property type="project" value="TreeGrafter"/>
</dbReference>
<proteinExistence type="inferred from homology"/>
<evidence type="ECO:0000256" key="3">
    <source>
        <dbReference type="ARBA" id="ARBA00022843"/>
    </source>
</evidence>
<dbReference type="Proteomes" id="UP000236161">
    <property type="component" value="Unassembled WGS sequence"/>
</dbReference>
<dbReference type="EMBL" id="KZ454794">
    <property type="protein sequence ID" value="PKA45772.1"/>
    <property type="molecule type" value="Genomic_DNA"/>
</dbReference>
<dbReference type="InterPro" id="IPR010399">
    <property type="entry name" value="Tify_dom"/>
</dbReference>
<dbReference type="InterPro" id="IPR018467">
    <property type="entry name" value="CCT_CS"/>
</dbReference>
<organism evidence="6 7">
    <name type="scientific">Apostasia shenzhenica</name>
    <dbReference type="NCBI Taxonomy" id="1088818"/>
    <lineage>
        <taxon>Eukaryota</taxon>
        <taxon>Viridiplantae</taxon>
        <taxon>Streptophyta</taxon>
        <taxon>Embryophyta</taxon>
        <taxon>Tracheophyta</taxon>
        <taxon>Spermatophyta</taxon>
        <taxon>Magnoliopsida</taxon>
        <taxon>Liliopsida</taxon>
        <taxon>Asparagales</taxon>
        <taxon>Orchidaceae</taxon>
        <taxon>Apostasioideae</taxon>
        <taxon>Apostasia</taxon>
    </lineage>
</organism>
<feature type="domain" description="Tify" evidence="5">
    <location>
        <begin position="45"/>
        <end position="70"/>
    </location>
</feature>
<evidence type="ECO:0000256" key="4">
    <source>
        <dbReference type="SAM" id="MobiDB-lite"/>
    </source>
</evidence>
<dbReference type="STRING" id="1088818.A0A2H9ZR56"/>
<feature type="compositionally biased region" description="Low complexity" evidence="4">
    <location>
        <begin position="23"/>
        <end position="36"/>
    </location>
</feature>
<evidence type="ECO:0000313" key="6">
    <source>
        <dbReference type="EMBL" id="PKA45772.1"/>
    </source>
</evidence>
<feature type="region of interest" description="Disordered" evidence="4">
    <location>
        <begin position="1"/>
        <end position="42"/>
    </location>
</feature>
<dbReference type="AlphaFoldDB" id="A0A2H9ZR56"/>
<evidence type="ECO:0000256" key="1">
    <source>
        <dbReference type="ARBA" id="ARBA00008614"/>
    </source>
</evidence>
<dbReference type="GO" id="GO:0005634">
    <property type="term" value="C:nucleus"/>
    <property type="evidence" value="ECO:0007669"/>
    <property type="project" value="TreeGrafter"/>
</dbReference>
<evidence type="ECO:0000313" key="7">
    <source>
        <dbReference type="Proteomes" id="UP000236161"/>
    </source>
</evidence>
<keyword evidence="7" id="KW-1185">Reference proteome</keyword>
<dbReference type="Pfam" id="PF09425">
    <property type="entry name" value="Jas_motif"/>
    <property type="match status" value="1"/>
</dbReference>
<dbReference type="PANTHER" id="PTHR33077:SF17">
    <property type="entry name" value="PROTEIN TIFY 5B"/>
    <property type="match status" value="1"/>
</dbReference>
<comment type="similarity">
    <text evidence="1">Belongs to the TIFY/JAZ family.</text>
</comment>
<dbReference type="OrthoDB" id="782771at2759"/>
<evidence type="ECO:0000256" key="2">
    <source>
        <dbReference type="ARBA" id="ARBA00022819"/>
    </source>
</evidence>
<protein>
    <submittedName>
        <fullName evidence="6">Protein TIFY 5A</fullName>
    </submittedName>
</protein>
<keyword evidence="3" id="KW-0832">Ubl conjugation</keyword>
<dbReference type="Pfam" id="PF06200">
    <property type="entry name" value="tify"/>
    <property type="match status" value="1"/>
</dbReference>
<dbReference type="GO" id="GO:0009611">
    <property type="term" value="P:response to wounding"/>
    <property type="evidence" value="ECO:0007669"/>
    <property type="project" value="TreeGrafter"/>
</dbReference>
<accession>A0A2H9ZR56</accession>
<keyword evidence="2" id="KW-1184">Jasmonic acid signaling pathway</keyword>
<sequence>MERHTSTAVVEPEELALRLGTRSPTSPASTSAFSGSCPPEDDHRRQVTIFYNGRICVASITDLQAKAIIQTVKEEVEGTKREENRKPQQKKMEESPAEAPVTARAEMVNPRISMKRSLQRFLQKRKERTTNYSCHYIRKRSS</sequence>